<feature type="non-terminal residue" evidence="1">
    <location>
        <position position="1"/>
    </location>
</feature>
<name>F8MJW9_NEUT8</name>
<sequence length="50" mass="5754">RRREERNKVEENVDNELKVFAMSVLGSTSSDRYFLSTSGDGAYKSLLLWV</sequence>
<proteinExistence type="predicted"/>
<dbReference type="Proteomes" id="UP000008065">
    <property type="component" value="Unassembled WGS sequence"/>
</dbReference>
<evidence type="ECO:0000313" key="1">
    <source>
        <dbReference type="EMBL" id="EGO57306.1"/>
    </source>
</evidence>
<dbReference type="AlphaFoldDB" id="F8MJW9"/>
<dbReference type="EMBL" id="GL891304">
    <property type="protein sequence ID" value="EGO57306.1"/>
    <property type="molecule type" value="Genomic_DNA"/>
</dbReference>
<reference evidence="2" key="1">
    <citation type="journal article" date="2011" name="Genetics">
        <title>Massive changes in genome architecture accompany the transition to self-fertility in the filamentous fungus Neurospora tetrasperma.</title>
        <authorList>
            <person name="Ellison C.E."/>
            <person name="Stajich J.E."/>
            <person name="Jacobson D.J."/>
            <person name="Natvig D.O."/>
            <person name="Lapidus A."/>
            <person name="Foster B."/>
            <person name="Aerts A."/>
            <person name="Riley R."/>
            <person name="Lindquist E.A."/>
            <person name="Grigoriev I.V."/>
            <person name="Taylor J.W."/>
        </authorList>
    </citation>
    <scope>NUCLEOTIDE SEQUENCE [LARGE SCALE GENOMIC DNA]</scope>
    <source>
        <strain evidence="2">FGSC 2508 / P0657</strain>
    </source>
</reference>
<organism evidence="1 2">
    <name type="scientific">Neurospora tetrasperma (strain FGSC 2508 / ATCC MYA-4615 / P0657)</name>
    <dbReference type="NCBI Taxonomy" id="510951"/>
    <lineage>
        <taxon>Eukaryota</taxon>
        <taxon>Fungi</taxon>
        <taxon>Dikarya</taxon>
        <taxon>Ascomycota</taxon>
        <taxon>Pezizomycotina</taxon>
        <taxon>Sordariomycetes</taxon>
        <taxon>Sordariomycetidae</taxon>
        <taxon>Sordariales</taxon>
        <taxon>Sordariaceae</taxon>
        <taxon>Neurospora</taxon>
    </lineage>
</organism>
<gene>
    <name evidence="1" type="ORF">NEUTE1DRAFT_41328</name>
</gene>
<dbReference type="HOGENOM" id="CLU_2942343_0_0_1"/>
<keyword evidence="2" id="KW-1185">Reference proteome</keyword>
<evidence type="ECO:0000313" key="2">
    <source>
        <dbReference type="Proteomes" id="UP000008065"/>
    </source>
</evidence>
<protein>
    <submittedName>
        <fullName evidence="1">Uncharacterized protein</fullName>
    </submittedName>
</protein>
<dbReference type="VEuPathDB" id="FungiDB:NEUTE1DRAFT_41328"/>
<dbReference type="GeneID" id="20827793"/>
<dbReference type="KEGG" id="nte:NEUTE1DRAFT41328"/>
<accession>F8MJW9</accession>
<dbReference type="RefSeq" id="XP_009850250.1">
    <property type="nucleotide sequence ID" value="XM_009851948.1"/>
</dbReference>